<dbReference type="SUPFAM" id="SSF52540">
    <property type="entry name" value="P-loop containing nucleoside triphosphate hydrolases"/>
    <property type="match status" value="2"/>
</dbReference>
<evidence type="ECO:0000256" key="1">
    <source>
        <dbReference type="ARBA" id="ARBA00022741"/>
    </source>
</evidence>
<dbReference type="InterPro" id="IPR027417">
    <property type="entry name" value="P-loop_NTPase"/>
</dbReference>
<evidence type="ECO:0000313" key="5">
    <source>
        <dbReference type="Proteomes" id="UP001366060"/>
    </source>
</evidence>
<protein>
    <submittedName>
        <fullName evidence="4">ATP-binding cassette domain-containing protein</fullName>
    </submittedName>
</protein>
<dbReference type="GO" id="GO:0005524">
    <property type="term" value="F:ATP binding"/>
    <property type="evidence" value="ECO:0007669"/>
    <property type="project" value="UniProtKB-KW"/>
</dbReference>
<dbReference type="Proteomes" id="UP001366060">
    <property type="component" value="Unassembled WGS sequence"/>
</dbReference>
<reference evidence="4 5" key="1">
    <citation type="submission" date="2024-02" db="EMBL/GenBank/DDBJ databases">
        <title>Bacteria isolated from the canopy kelp, Nereocystis luetkeana.</title>
        <authorList>
            <person name="Pfister C.A."/>
            <person name="Younker I.T."/>
            <person name="Light S.H."/>
        </authorList>
    </citation>
    <scope>NUCLEOTIDE SEQUENCE [LARGE SCALE GENOMIC DNA]</scope>
    <source>
        <strain evidence="4 5">TI.2.07</strain>
    </source>
</reference>
<sequence>MINIINLEHDKLTINHWQLLENESWCVLGRNGSGKQYLDQLLTGTFKPAQFKELTLPDEKKVGMISFEAQQKTYENALHAEAPDYVEVNEAATKAKDFLPKDRWNDPLISEFGLSHRLDTGYLQLSTGESRKLLILQAIFSGIELLVCDNPFDSLDVASCEALSIALERLSKNGVSILLMLSNRQDIPKWCNNIAFIERGRLDVIGQLEDAETKKQLDALLSPVPDETDWPENMHELSDFDHPYLVKLNKGTVHYNGVNVIENLDVEIKPLQHTLITGPNGSGKSTLMQLITGDCPQCYSNDINVLGFKRGSGETIWQVKEHMGIVSSELHRQYRVSSDLLTVVVSGFYDSIGMYQQPSPYHIKIARQWLDKIGLLAQQKSAFQSLSYGEQRLALIARALVKSPYLLILDEPTQGLDELNRHRVLNFLEHLASQQHSTMLLVSHRKDEFLSIFNQHIKL</sequence>
<evidence type="ECO:0000259" key="3">
    <source>
        <dbReference type="PROSITE" id="PS50893"/>
    </source>
</evidence>
<dbReference type="InterPro" id="IPR003439">
    <property type="entry name" value="ABC_transporter-like_ATP-bd"/>
</dbReference>
<comment type="caution">
    <text evidence="4">The sequence shown here is derived from an EMBL/GenBank/DDBJ whole genome shotgun (WGS) entry which is preliminary data.</text>
</comment>
<dbReference type="PANTHER" id="PTHR43158:SF2">
    <property type="entry name" value="SKFA PEPTIDE EXPORT ATP-BINDING PROTEIN SKFE"/>
    <property type="match status" value="1"/>
</dbReference>
<organism evidence="4 5">
    <name type="scientific">Psychromonas arctica</name>
    <dbReference type="NCBI Taxonomy" id="168275"/>
    <lineage>
        <taxon>Bacteria</taxon>
        <taxon>Pseudomonadati</taxon>
        <taxon>Pseudomonadota</taxon>
        <taxon>Gammaproteobacteria</taxon>
        <taxon>Alteromonadales</taxon>
        <taxon>Psychromonadaceae</taxon>
        <taxon>Psychromonas</taxon>
    </lineage>
</organism>
<proteinExistence type="predicted"/>
<keyword evidence="2 4" id="KW-0067">ATP-binding</keyword>
<name>A0ABU9HGE0_9GAMM</name>
<feature type="domain" description="ABC transporter" evidence="3">
    <location>
        <begin position="246"/>
        <end position="459"/>
    </location>
</feature>
<dbReference type="Gene3D" id="3.40.50.300">
    <property type="entry name" value="P-loop containing nucleotide triphosphate hydrolases"/>
    <property type="match status" value="2"/>
</dbReference>
<gene>
    <name evidence="4" type="ORF">V6255_16770</name>
</gene>
<dbReference type="RefSeq" id="WP_341629174.1">
    <property type="nucleotide sequence ID" value="NZ_JBAKBA010000057.1"/>
</dbReference>
<dbReference type="InterPro" id="IPR003593">
    <property type="entry name" value="AAA+_ATPase"/>
</dbReference>
<keyword evidence="5" id="KW-1185">Reference proteome</keyword>
<dbReference type="InterPro" id="IPR017871">
    <property type="entry name" value="ABC_transporter-like_CS"/>
</dbReference>
<keyword evidence="1" id="KW-0547">Nucleotide-binding</keyword>
<dbReference type="CDD" id="cd00267">
    <property type="entry name" value="ABC_ATPase"/>
    <property type="match status" value="1"/>
</dbReference>
<accession>A0ABU9HGE0</accession>
<evidence type="ECO:0000256" key="2">
    <source>
        <dbReference type="ARBA" id="ARBA00022840"/>
    </source>
</evidence>
<evidence type="ECO:0000313" key="4">
    <source>
        <dbReference type="EMBL" id="MEL0660788.1"/>
    </source>
</evidence>
<dbReference type="PROSITE" id="PS50893">
    <property type="entry name" value="ABC_TRANSPORTER_2"/>
    <property type="match status" value="2"/>
</dbReference>
<dbReference type="EMBL" id="JBAKBA010000057">
    <property type="protein sequence ID" value="MEL0660788.1"/>
    <property type="molecule type" value="Genomic_DNA"/>
</dbReference>
<feature type="domain" description="ABC transporter" evidence="3">
    <location>
        <begin position="2"/>
        <end position="224"/>
    </location>
</feature>
<dbReference type="SMART" id="SM00382">
    <property type="entry name" value="AAA"/>
    <property type="match status" value="2"/>
</dbReference>
<dbReference type="PANTHER" id="PTHR43158">
    <property type="entry name" value="SKFA PEPTIDE EXPORT ATP-BINDING PROTEIN SKFE"/>
    <property type="match status" value="1"/>
</dbReference>
<dbReference type="PROSITE" id="PS00211">
    <property type="entry name" value="ABC_TRANSPORTER_1"/>
    <property type="match status" value="1"/>
</dbReference>
<dbReference type="Pfam" id="PF00005">
    <property type="entry name" value="ABC_tran"/>
    <property type="match status" value="2"/>
</dbReference>